<dbReference type="PANTHER" id="PTHR43539:SF78">
    <property type="entry name" value="FLAVIN-CONTAINING MONOOXYGENASE"/>
    <property type="match status" value="1"/>
</dbReference>
<dbReference type="PRINTS" id="PR00368">
    <property type="entry name" value="FADPNR"/>
</dbReference>
<dbReference type="RefSeq" id="WP_211976172.1">
    <property type="nucleotide sequence ID" value="NZ_JAGTXB010000019.1"/>
</dbReference>
<dbReference type="SUPFAM" id="SSF51905">
    <property type="entry name" value="FAD/NAD(P)-binding domain"/>
    <property type="match status" value="2"/>
</dbReference>
<gene>
    <name evidence="2" type="ORF">KE626_27150</name>
</gene>
<reference evidence="2 3" key="1">
    <citation type="submission" date="2021-04" db="EMBL/GenBank/DDBJ databases">
        <title>Chitinophaga sp. nov., isolated from the rhizosphere soil.</title>
        <authorList>
            <person name="He S."/>
        </authorList>
    </citation>
    <scope>NUCLEOTIDE SEQUENCE [LARGE SCALE GENOMIC DNA]</scope>
    <source>
        <strain evidence="2 3">2R12</strain>
    </source>
</reference>
<dbReference type="Proteomes" id="UP000676386">
    <property type="component" value="Unassembled WGS sequence"/>
</dbReference>
<organism evidence="2 3">
    <name type="scientific">Chitinophaga hostae</name>
    <dbReference type="NCBI Taxonomy" id="2831022"/>
    <lineage>
        <taxon>Bacteria</taxon>
        <taxon>Pseudomonadati</taxon>
        <taxon>Bacteroidota</taxon>
        <taxon>Chitinophagia</taxon>
        <taxon>Chitinophagales</taxon>
        <taxon>Chitinophagaceae</taxon>
        <taxon>Chitinophaga</taxon>
    </lineage>
</organism>
<evidence type="ECO:0000313" key="2">
    <source>
        <dbReference type="EMBL" id="MBS0031034.1"/>
    </source>
</evidence>
<dbReference type="InterPro" id="IPR050982">
    <property type="entry name" value="Auxin_biosynth/cation_transpt"/>
</dbReference>
<comment type="caution">
    <text evidence="2">The sequence shown here is derived from an EMBL/GenBank/DDBJ whole genome shotgun (WGS) entry which is preliminary data.</text>
</comment>
<dbReference type="PRINTS" id="PR00469">
    <property type="entry name" value="PNDRDTASEII"/>
</dbReference>
<dbReference type="PANTHER" id="PTHR43539">
    <property type="entry name" value="FLAVIN-BINDING MONOOXYGENASE-LIKE PROTEIN (AFU_ORTHOLOGUE AFUA_4G09220)"/>
    <property type="match status" value="1"/>
</dbReference>
<dbReference type="Gene3D" id="3.50.50.60">
    <property type="entry name" value="FAD/NAD(P)-binding domain"/>
    <property type="match status" value="1"/>
</dbReference>
<dbReference type="InterPro" id="IPR036188">
    <property type="entry name" value="FAD/NAD-bd_sf"/>
</dbReference>
<keyword evidence="1" id="KW-0560">Oxidoreductase</keyword>
<keyword evidence="3" id="KW-1185">Reference proteome</keyword>
<evidence type="ECO:0000256" key="1">
    <source>
        <dbReference type="ARBA" id="ARBA00023002"/>
    </source>
</evidence>
<evidence type="ECO:0000313" key="3">
    <source>
        <dbReference type="Proteomes" id="UP000676386"/>
    </source>
</evidence>
<dbReference type="Pfam" id="PF13738">
    <property type="entry name" value="Pyr_redox_3"/>
    <property type="match status" value="1"/>
</dbReference>
<proteinExistence type="predicted"/>
<dbReference type="EMBL" id="JAGTXB010000019">
    <property type="protein sequence ID" value="MBS0031034.1"/>
    <property type="molecule type" value="Genomic_DNA"/>
</dbReference>
<name>A0ABS5J769_9BACT</name>
<protein>
    <submittedName>
        <fullName evidence="2">NAD(P)/FAD-dependent oxidoreductase</fullName>
    </submittedName>
</protein>
<sequence length="420" mass="47099">MLVAIYSACYPSDHLYLLEDGKLCSSALVMLTNFCILKEGKQYYVQQTNTLIIGASIAGLASAASLQKKGITYVIIEKESQVATPWRNHYHRLHLHTSKRLSSLPYKKFDKTIPRYPARQQVVDYLDDYQRTFNIQPVFNTNAVSIKKEDDQWITTTNNGIFRSRYVIMATGAYGKPRPIDFKGIDSFPGKVLHSSGYKTGKDFQGQRLLVVGFGNSACEIAIDLYEQHAIPAMSVRSAVNVIPRDVFGIPVLELSLLMNYLPPRVADTLNAPLINRLVGDITALGLKKKPYGPLEQVQREGNAPVLDIGTIRHIREGHIQIFGDIDHIAGNTVYFSDGRKAVFDAIVAAIGYYRDYAEIVQVDKNRFTDLQLSAGKQQYFGKDGLYFCGYWVSPTGQFREIGLDAKKIAADIVRRERNG</sequence>
<accession>A0ABS5J769</accession>